<dbReference type="GeneID" id="107068927"/>
<accession>A0ABM1IM35</accession>
<sequence length="161" mass="18252">MNNKCVCSKCYHSLDNAESPYSEVSQEIGDTSISIKVAKDTSSIKSIRNCLTKSSNIDINCADAYGRKCREGCTRVNIIPNDEPPPKDPNEKMFLLKSIRQIMPNDDLKNSLEFEFKLPRNYIPLRKFDSPPRIIIPNASAETKIKKRKKKGKSEKKKGTK</sequence>
<name>A0ABM1IM35_POLDO</name>
<gene>
    <name evidence="3" type="primary">LOC107068927</name>
</gene>
<evidence type="ECO:0000313" key="3">
    <source>
        <dbReference type="RefSeq" id="XP_015181272.1"/>
    </source>
</evidence>
<feature type="compositionally biased region" description="Basic residues" evidence="1">
    <location>
        <begin position="145"/>
        <end position="161"/>
    </location>
</feature>
<proteinExistence type="predicted"/>
<dbReference type="Proteomes" id="UP000694924">
    <property type="component" value="Unplaced"/>
</dbReference>
<evidence type="ECO:0000313" key="2">
    <source>
        <dbReference type="Proteomes" id="UP000694924"/>
    </source>
</evidence>
<evidence type="ECO:0000256" key="1">
    <source>
        <dbReference type="SAM" id="MobiDB-lite"/>
    </source>
</evidence>
<organism evidence="2 3">
    <name type="scientific">Polistes dominula</name>
    <name type="common">European paper wasp</name>
    <name type="synonym">Vespa dominula</name>
    <dbReference type="NCBI Taxonomy" id="743375"/>
    <lineage>
        <taxon>Eukaryota</taxon>
        <taxon>Metazoa</taxon>
        <taxon>Ecdysozoa</taxon>
        <taxon>Arthropoda</taxon>
        <taxon>Hexapoda</taxon>
        <taxon>Insecta</taxon>
        <taxon>Pterygota</taxon>
        <taxon>Neoptera</taxon>
        <taxon>Endopterygota</taxon>
        <taxon>Hymenoptera</taxon>
        <taxon>Apocrita</taxon>
        <taxon>Aculeata</taxon>
        <taxon>Vespoidea</taxon>
        <taxon>Vespidae</taxon>
        <taxon>Polistinae</taxon>
        <taxon>Polistini</taxon>
        <taxon>Polistes</taxon>
    </lineage>
</organism>
<feature type="region of interest" description="Disordered" evidence="1">
    <location>
        <begin position="136"/>
        <end position="161"/>
    </location>
</feature>
<keyword evidence="2" id="KW-1185">Reference proteome</keyword>
<protein>
    <submittedName>
        <fullName evidence="3">Uncharacterized protein LOC107068927</fullName>
    </submittedName>
</protein>
<dbReference type="RefSeq" id="XP_015181272.1">
    <property type="nucleotide sequence ID" value="XM_015325786.1"/>
</dbReference>
<reference evidence="3" key="1">
    <citation type="submission" date="2025-08" db="UniProtKB">
        <authorList>
            <consortium name="RefSeq"/>
        </authorList>
    </citation>
    <scope>IDENTIFICATION</scope>
    <source>
        <tissue evidence="3">Whole body</tissue>
    </source>
</reference>